<gene>
    <name evidence="1" type="ORF">ACJDT4_13435</name>
</gene>
<protein>
    <recommendedName>
        <fullName evidence="3">CopG family transcriptional regulator</fullName>
    </recommendedName>
</protein>
<organism evidence="1 2">
    <name type="scientific">Clostridium neuense</name>
    <dbReference type="NCBI Taxonomy" id="1728934"/>
    <lineage>
        <taxon>Bacteria</taxon>
        <taxon>Bacillati</taxon>
        <taxon>Bacillota</taxon>
        <taxon>Clostridia</taxon>
        <taxon>Eubacteriales</taxon>
        <taxon>Clostridiaceae</taxon>
        <taxon>Clostridium</taxon>
    </lineage>
</organism>
<reference evidence="1 2" key="1">
    <citation type="submission" date="2024-11" db="EMBL/GenBank/DDBJ databases">
        <authorList>
            <person name="Heng Y.C."/>
            <person name="Lim A.C.H."/>
            <person name="Lee J.K.Y."/>
            <person name="Kittelmann S."/>
        </authorList>
    </citation>
    <scope>NUCLEOTIDE SEQUENCE [LARGE SCALE GENOMIC DNA]</scope>
    <source>
        <strain evidence="1 2">WILCCON 0114</strain>
    </source>
</reference>
<evidence type="ECO:0000313" key="1">
    <source>
        <dbReference type="EMBL" id="MFL0251420.1"/>
    </source>
</evidence>
<dbReference type="EMBL" id="JBJIAA010000010">
    <property type="protein sequence ID" value="MFL0251420.1"/>
    <property type="molecule type" value="Genomic_DNA"/>
</dbReference>
<dbReference type="Proteomes" id="UP001623592">
    <property type="component" value="Unassembled WGS sequence"/>
</dbReference>
<proteinExistence type="predicted"/>
<evidence type="ECO:0000313" key="2">
    <source>
        <dbReference type="Proteomes" id="UP001623592"/>
    </source>
</evidence>
<accession>A0ABW8TIW0</accession>
<sequence length="51" mass="6152">MNEKTTVYIEPKLKEDVQVLLIKEFDKKSLSALLNELLAKWYNEQKKKEQR</sequence>
<evidence type="ECO:0008006" key="3">
    <source>
        <dbReference type="Google" id="ProtNLM"/>
    </source>
</evidence>
<keyword evidence="2" id="KW-1185">Reference proteome</keyword>
<dbReference type="RefSeq" id="WP_406788075.1">
    <property type="nucleotide sequence ID" value="NZ_JBJIAA010000010.1"/>
</dbReference>
<name>A0ABW8TIW0_9CLOT</name>
<comment type="caution">
    <text evidence="1">The sequence shown here is derived from an EMBL/GenBank/DDBJ whole genome shotgun (WGS) entry which is preliminary data.</text>
</comment>